<dbReference type="EMBL" id="JAPOHD010000066">
    <property type="protein sequence ID" value="MCY1723064.1"/>
    <property type="molecule type" value="Genomic_DNA"/>
</dbReference>
<dbReference type="InterPro" id="IPR028994">
    <property type="entry name" value="Integrin_alpha_N"/>
</dbReference>
<evidence type="ECO:0000313" key="4">
    <source>
        <dbReference type="Proteomes" id="UP001145087"/>
    </source>
</evidence>
<protein>
    <submittedName>
        <fullName evidence="3">Silent information regulator protein Sir2</fullName>
    </submittedName>
</protein>
<evidence type="ECO:0000259" key="2">
    <source>
        <dbReference type="Pfam" id="PF21348"/>
    </source>
</evidence>
<organism evidence="3 4">
    <name type="scientific">Draconibacterium aestuarii</name>
    <dbReference type="NCBI Taxonomy" id="2998507"/>
    <lineage>
        <taxon>Bacteria</taxon>
        <taxon>Pseudomonadati</taxon>
        <taxon>Bacteroidota</taxon>
        <taxon>Bacteroidia</taxon>
        <taxon>Marinilabiliales</taxon>
        <taxon>Prolixibacteraceae</taxon>
        <taxon>Draconibacterium</taxon>
    </lineage>
</organism>
<comment type="caution">
    <text evidence="3">The sequence shown here is derived from an EMBL/GenBank/DDBJ whole genome shotgun (WGS) entry which is preliminary data.</text>
</comment>
<dbReference type="AlphaFoldDB" id="A0A9X3F9K2"/>
<keyword evidence="4" id="KW-1185">Reference proteome</keyword>
<dbReference type="RefSeq" id="WP_343335389.1">
    <property type="nucleotide sequence ID" value="NZ_JAPOHD010000066.1"/>
</dbReference>
<feature type="domain" description="Rhamnogalacturonan lyase family 11 C-terminal" evidence="2">
    <location>
        <begin position="154"/>
        <end position="605"/>
    </location>
</feature>
<evidence type="ECO:0000313" key="3">
    <source>
        <dbReference type="EMBL" id="MCY1723064.1"/>
    </source>
</evidence>
<dbReference type="Gene3D" id="2.60.40.10">
    <property type="entry name" value="Immunoglobulins"/>
    <property type="match status" value="1"/>
</dbReference>
<proteinExistence type="predicted"/>
<dbReference type="PANTHER" id="PTHR43118">
    <property type="entry name" value="RHAMNOGALACTURONAN LYASE (EUROFUNG)"/>
    <property type="match status" value="1"/>
</dbReference>
<feature type="domain" description="Rhamnogalacturonan I lyase beta-sheet" evidence="1">
    <location>
        <begin position="51"/>
        <end position="137"/>
    </location>
</feature>
<name>A0A9X3F9K2_9BACT</name>
<dbReference type="InterPro" id="IPR049366">
    <property type="entry name" value="RGL11_C"/>
</dbReference>
<reference evidence="3" key="1">
    <citation type="submission" date="2022-11" db="EMBL/GenBank/DDBJ databases">
        <title>Marilongibacter aestuarii gen. nov., sp. nov., isolated from tidal flat sediment.</title>
        <authorList>
            <person name="Jiayan W."/>
        </authorList>
    </citation>
    <scope>NUCLEOTIDE SEQUENCE</scope>
    <source>
        <strain evidence="3">Z1-6</strain>
    </source>
</reference>
<gene>
    <name evidence="3" type="ORF">OU798_22135</name>
</gene>
<evidence type="ECO:0000259" key="1">
    <source>
        <dbReference type="Pfam" id="PF18370"/>
    </source>
</evidence>
<dbReference type="InterPro" id="IPR013783">
    <property type="entry name" value="Ig-like_fold"/>
</dbReference>
<dbReference type="PANTHER" id="PTHR43118:SF1">
    <property type="entry name" value="RHAMNOGALACTURONAN LYASE (EUROFUNG)"/>
    <property type="match status" value="1"/>
</dbReference>
<dbReference type="Proteomes" id="UP001145087">
    <property type="component" value="Unassembled WGS sequence"/>
</dbReference>
<dbReference type="Pfam" id="PF21348">
    <property type="entry name" value="RGL11_C"/>
    <property type="match status" value="1"/>
</dbReference>
<dbReference type="SUPFAM" id="SSF69318">
    <property type="entry name" value="Integrin alpha N-terminal domain"/>
    <property type="match status" value="1"/>
</dbReference>
<accession>A0A9X3F9K2</accession>
<dbReference type="InterPro" id="IPR041624">
    <property type="entry name" value="RGI_lyase"/>
</dbReference>
<dbReference type="InterPro" id="IPR034641">
    <property type="entry name" value="RGL11"/>
</dbReference>
<sequence>MKTYLLLFVFLCTVTFAYGQDPRERLYNYPVLKPNHAPKPKVEGWAQMRITENLNRGLVALNLPDGIYLSWRLLESDPENVTFNVYEEKTDSKPQKINTDPISATTDFFIKEAASAGTYFIKAVANGKELSTSEKVSAGSKSKLPYKSIPFQGEYSPDRVAVGDLNGDGEYDFVIKQPGGRVDPGVWRKSPDTFKLEAYLSDGTFLWRKDLGWNIELGIWYSPFIVYDFNGDGKAEVAVKTAPVDADYRDEDGRVFSGPEYCSVLDGMTGTEIDRVDWPERNGRFGRYNRTNRNQLGMAYLDGKTPSLLVARGTYRLMMVDAYQLNGNKLEKLWRWDGDEENPVIRSQGAHNLHTVDVDNDGRDEIVLGSAVVDDDGTLLFSAGVGHPDKCFVSDIDPNRPGMEIFFANEVWHDSAGVSMVDAATGQQIWNINHYTRHVGDGMVADILPEVPGLECFATEDSKAGLRDKYMLSSNGEYLARNMGVPQCRNWIFWDADKLRESIEIDARSKNMSRYEARDFSILKYPADTIQNGIEGSIMMMADLYGDWREELVTVLPGELRIYSTPLKAKDRRICLMQDHLYRSDVVHRSMGYFQSPLTSYYLGE</sequence>
<dbReference type="Pfam" id="PF18370">
    <property type="entry name" value="RGI_lyase"/>
    <property type="match status" value="1"/>
</dbReference>